<dbReference type="Pfam" id="PF13656">
    <property type="entry name" value="RNA_pol_L_2"/>
    <property type="match status" value="1"/>
</dbReference>
<keyword evidence="3" id="KW-0946">Virion</keyword>
<dbReference type="AlphaFoldDB" id="A0A6C0CT90"/>
<dbReference type="GO" id="GO:0000428">
    <property type="term" value="C:DNA-directed RNA polymerase complex"/>
    <property type="evidence" value="ECO:0007669"/>
    <property type="project" value="UniProtKB-KW"/>
</dbReference>
<dbReference type="SUPFAM" id="SSF56553">
    <property type="entry name" value="Insert subdomain of RNA polymerase alpha subunit"/>
    <property type="match status" value="1"/>
</dbReference>
<dbReference type="GO" id="GO:0046983">
    <property type="term" value="F:protein dimerization activity"/>
    <property type="evidence" value="ECO:0007669"/>
    <property type="project" value="InterPro"/>
</dbReference>
<dbReference type="InterPro" id="IPR036643">
    <property type="entry name" value="RNApol_insert_sf"/>
</dbReference>
<name>A0A6C0CT90_9ZZZZ</name>
<evidence type="ECO:0000256" key="2">
    <source>
        <dbReference type="ARBA" id="ARBA00022478"/>
    </source>
</evidence>
<evidence type="ECO:0000259" key="5">
    <source>
        <dbReference type="SMART" id="SM00662"/>
    </source>
</evidence>
<accession>A0A6C0CT90</accession>
<evidence type="ECO:0000256" key="1">
    <source>
        <dbReference type="ARBA" id="ARBA00004328"/>
    </source>
</evidence>
<dbReference type="PANTHER" id="PTHR11800">
    <property type="entry name" value="DNA-DIRECTED RNA POLYMERASE"/>
    <property type="match status" value="1"/>
</dbReference>
<proteinExistence type="predicted"/>
<dbReference type="Gene3D" id="3.30.1360.10">
    <property type="entry name" value="RNA polymerase, RBP11-like subunit"/>
    <property type="match status" value="2"/>
</dbReference>
<dbReference type="SMART" id="SM00662">
    <property type="entry name" value="RPOLD"/>
    <property type="match status" value="1"/>
</dbReference>
<protein>
    <recommendedName>
        <fullName evidence="5">DNA-directed RNA polymerase RpoA/D/Rpb3-type domain-containing protein</fullName>
    </recommendedName>
</protein>
<evidence type="ECO:0000256" key="3">
    <source>
        <dbReference type="ARBA" id="ARBA00022844"/>
    </source>
</evidence>
<dbReference type="InterPro" id="IPR009025">
    <property type="entry name" value="RBP11-like_dimer"/>
</dbReference>
<sequence length="381" mass="44475">MEQMTHFYDLSHNNEKSITFKIKDIDVSVVNSIRRLIFTDIPNVGFYFKIKDHFVENDMNFIENNSPLHNEFLAHRLSLIPLHFTEEEIANWDREDYKFVLKKELTSNQEIQDVTTEDFSIFDKDGKELPKSFVKRILPPNEITKDYILITKLRPENNEKKSVHIEAYATKGVAIDCACWGVVSTCVYFNTIDEEAADTALKKLLKNVPAEKKKSVTAEFNTLQKYRYFMKNEYNEPSSFTMTVESECAMSPKFIFHKAGQICIEKLNTVIEQFRNPKEKTIIIDNIGEIANYYAVTIKGYTHTVGNLLQSLILNKYIRDKKVLEYIGYSVPHPLENTFLIKIKFIDDTSMNELREFMINAISEIVQDLESYMKEFEEFSS</sequence>
<evidence type="ECO:0000256" key="4">
    <source>
        <dbReference type="ARBA" id="ARBA00023163"/>
    </source>
</evidence>
<dbReference type="InterPro" id="IPR011263">
    <property type="entry name" value="DNA-dir_RNA_pol_RpoA/D/Rpb3"/>
</dbReference>
<organism evidence="6">
    <name type="scientific">viral metagenome</name>
    <dbReference type="NCBI Taxonomy" id="1070528"/>
    <lineage>
        <taxon>unclassified sequences</taxon>
        <taxon>metagenomes</taxon>
        <taxon>organismal metagenomes</taxon>
    </lineage>
</organism>
<dbReference type="PANTHER" id="PTHR11800:SF2">
    <property type="entry name" value="DNA-DIRECTED RNA POLYMERASE II SUBUNIT RPB3"/>
    <property type="match status" value="1"/>
</dbReference>
<keyword evidence="2" id="KW-0240">DNA-directed RNA polymerase</keyword>
<dbReference type="GO" id="GO:0006351">
    <property type="term" value="P:DNA-templated transcription"/>
    <property type="evidence" value="ECO:0007669"/>
    <property type="project" value="InterPro"/>
</dbReference>
<dbReference type="SUPFAM" id="SSF55257">
    <property type="entry name" value="RBP11-like subunits of RNA polymerase"/>
    <property type="match status" value="2"/>
</dbReference>
<dbReference type="InterPro" id="IPR050518">
    <property type="entry name" value="Rpo3/RPB3_RNA_Pol_subunit"/>
</dbReference>
<reference evidence="6" key="1">
    <citation type="journal article" date="2020" name="Nature">
        <title>Giant virus diversity and host interactions through global metagenomics.</title>
        <authorList>
            <person name="Schulz F."/>
            <person name="Roux S."/>
            <person name="Paez-Espino D."/>
            <person name="Jungbluth S."/>
            <person name="Walsh D.A."/>
            <person name="Denef V.J."/>
            <person name="McMahon K.D."/>
            <person name="Konstantinidis K.T."/>
            <person name="Eloe-Fadrosh E.A."/>
            <person name="Kyrpides N.C."/>
            <person name="Woyke T."/>
        </authorList>
    </citation>
    <scope>NUCLEOTIDE SEQUENCE</scope>
    <source>
        <strain evidence="6">GVMAG-M-3300021964-36</strain>
    </source>
</reference>
<dbReference type="Gene3D" id="2.170.120.12">
    <property type="entry name" value="DNA-directed RNA polymerase, insert domain"/>
    <property type="match status" value="1"/>
</dbReference>
<keyword evidence="4" id="KW-0804">Transcription</keyword>
<dbReference type="InterPro" id="IPR036603">
    <property type="entry name" value="RBP11-like"/>
</dbReference>
<feature type="domain" description="DNA-directed RNA polymerase RpoA/D/Rpb3-type" evidence="5">
    <location>
        <begin position="17"/>
        <end position="273"/>
    </location>
</feature>
<dbReference type="Pfam" id="PF01193">
    <property type="entry name" value="RNA_pol_L"/>
    <property type="match status" value="1"/>
</dbReference>
<comment type="subcellular location">
    <subcellularLocation>
        <location evidence="1">Virion</location>
    </subcellularLocation>
</comment>
<dbReference type="GO" id="GO:0003899">
    <property type="term" value="F:DNA-directed RNA polymerase activity"/>
    <property type="evidence" value="ECO:0007669"/>
    <property type="project" value="InterPro"/>
</dbReference>
<dbReference type="EMBL" id="MN739484">
    <property type="protein sequence ID" value="QHT07671.1"/>
    <property type="molecule type" value="Genomic_DNA"/>
</dbReference>
<evidence type="ECO:0000313" key="6">
    <source>
        <dbReference type="EMBL" id="QHT07671.1"/>
    </source>
</evidence>
<dbReference type="GO" id="GO:0044423">
    <property type="term" value="C:virion component"/>
    <property type="evidence" value="ECO:0007669"/>
    <property type="project" value="UniProtKB-KW"/>
</dbReference>